<evidence type="ECO:0000313" key="2">
    <source>
        <dbReference type="Proteomes" id="UP000614424"/>
    </source>
</evidence>
<name>A0A8J6NFU9_9BACT</name>
<dbReference type="PANTHER" id="PTHR42953:SF2">
    <property type="entry name" value="ADHESION PROTEIN"/>
    <property type="match status" value="1"/>
</dbReference>
<gene>
    <name evidence="1" type="ORF">H8E41_14295</name>
</gene>
<dbReference type="PANTHER" id="PTHR42953">
    <property type="entry name" value="HIGH-AFFINITY ZINC UPTAKE SYSTEM PROTEIN ZNUA-RELATED"/>
    <property type="match status" value="1"/>
</dbReference>
<reference evidence="1 2" key="1">
    <citation type="submission" date="2020-08" db="EMBL/GenBank/DDBJ databases">
        <title>Bridging the membrane lipid divide: bacteria of the FCB group superphylum have the potential to synthesize archaeal ether lipids.</title>
        <authorList>
            <person name="Villanueva L."/>
            <person name="Von Meijenfeldt F.A.B."/>
            <person name="Westbye A.B."/>
            <person name="Yadav S."/>
            <person name="Hopmans E.C."/>
            <person name="Dutilh B.E."/>
            <person name="Sinninghe Damste J.S."/>
        </authorList>
    </citation>
    <scope>NUCLEOTIDE SEQUENCE [LARGE SCALE GENOMIC DNA]</scope>
    <source>
        <strain evidence="1">NIOZ-UU47</strain>
    </source>
</reference>
<dbReference type="Proteomes" id="UP000614424">
    <property type="component" value="Unassembled WGS sequence"/>
</dbReference>
<dbReference type="GO" id="GO:0046872">
    <property type="term" value="F:metal ion binding"/>
    <property type="evidence" value="ECO:0007669"/>
    <property type="project" value="InterPro"/>
</dbReference>
<comment type="caution">
    <text evidence="1">The sequence shown here is derived from an EMBL/GenBank/DDBJ whole genome shotgun (WGS) entry which is preliminary data.</text>
</comment>
<dbReference type="SUPFAM" id="SSF53807">
    <property type="entry name" value="Helical backbone' metal receptor"/>
    <property type="match status" value="1"/>
</dbReference>
<dbReference type="InterPro" id="IPR050492">
    <property type="entry name" value="Bact_metal-bind_prot9"/>
</dbReference>
<sequence>MLRFFHIAWLLVLVILLFLPSTSFAEIRVFACEPEWASLAKEIGGSKVETFTATHARQDPHYIRARPSLIAKMRKADLLVCSGAGLEAGWLPILFQKAGNAKLQPDKPGYLFAADIVPMLEKPILLDRSMGDVHPEGNPHVHLNPNNVLLVAKEMTKRLKLLDPSNAESYQSQFENFSKKWQNALSRWEQQVLNLKGKRIVTHHMSWSYFIDWIGLSLVNTLEPKPGIPATTNHLEALLQQVRNAPVLAIIRTPYAQDKASEWLSEKSGVPAIVLPYTIGGTNEVTDLFKLFDLSLQLLEEINNVKR</sequence>
<dbReference type="Pfam" id="PF01297">
    <property type="entry name" value="ZnuA"/>
    <property type="match status" value="1"/>
</dbReference>
<organism evidence="1 2">
    <name type="scientific">Candidatus Desulfobia pelagia</name>
    <dbReference type="NCBI Taxonomy" id="2841692"/>
    <lineage>
        <taxon>Bacteria</taxon>
        <taxon>Pseudomonadati</taxon>
        <taxon>Thermodesulfobacteriota</taxon>
        <taxon>Desulfobulbia</taxon>
        <taxon>Desulfobulbales</taxon>
        <taxon>Desulfobulbaceae</taxon>
        <taxon>Candidatus Desulfobia</taxon>
    </lineage>
</organism>
<dbReference type="EMBL" id="JACNJZ010000221">
    <property type="protein sequence ID" value="MBC8319062.1"/>
    <property type="molecule type" value="Genomic_DNA"/>
</dbReference>
<dbReference type="AlphaFoldDB" id="A0A8J6NFU9"/>
<dbReference type="GO" id="GO:0030001">
    <property type="term" value="P:metal ion transport"/>
    <property type="evidence" value="ECO:0007669"/>
    <property type="project" value="InterPro"/>
</dbReference>
<dbReference type="CDD" id="cd01145">
    <property type="entry name" value="TroA_c"/>
    <property type="match status" value="1"/>
</dbReference>
<protein>
    <submittedName>
        <fullName evidence="1">Zinc ABC transporter substrate-binding protein</fullName>
    </submittedName>
</protein>
<evidence type="ECO:0000313" key="1">
    <source>
        <dbReference type="EMBL" id="MBC8319062.1"/>
    </source>
</evidence>
<dbReference type="InterPro" id="IPR006127">
    <property type="entry name" value="ZnuA-like"/>
</dbReference>
<dbReference type="Gene3D" id="3.40.50.1980">
    <property type="entry name" value="Nitrogenase molybdenum iron protein domain"/>
    <property type="match status" value="2"/>
</dbReference>
<proteinExistence type="predicted"/>
<accession>A0A8J6NFU9</accession>